<dbReference type="AlphaFoldDB" id="A0A9D1PI38"/>
<gene>
    <name evidence="7" type="ORF">H9746_03185</name>
</gene>
<organism evidence="7 8">
    <name type="scientific">Candidatus Butyricicoccus avistercoris</name>
    <dbReference type="NCBI Taxonomy" id="2838518"/>
    <lineage>
        <taxon>Bacteria</taxon>
        <taxon>Bacillati</taxon>
        <taxon>Bacillota</taxon>
        <taxon>Clostridia</taxon>
        <taxon>Eubacteriales</taxon>
        <taxon>Butyricicoccaceae</taxon>
        <taxon>Butyricicoccus</taxon>
    </lineage>
</organism>
<keyword evidence="3" id="KW-0547">Nucleotide-binding</keyword>
<dbReference type="CDD" id="cd01167">
    <property type="entry name" value="bac_FRK"/>
    <property type="match status" value="1"/>
</dbReference>
<name>A0A9D1PI38_9FIRM</name>
<evidence type="ECO:0000313" key="8">
    <source>
        <dbReference type="Proteomes" id="UP000886808"/>
    </source>
</evidence>
<comment type="similarity">
    <text evidence="1">Belongs to the carbohydrate kinase PfkB family.</text>
</comment>
<keyword evidence="5" id="KW-0067">ATP-binding</keyword>
<feature type="domain" description="Carbohydrate kinase PfkB" evidence="6">
    <location>
        <begin position="3"/>
        <end position="303"/>
    </location>
</feature>
<dbReference type="Gene3D" id="3.40.1190.20">
    <property type="match status" value="1"/>
</dbReference>
<comment type="caution">
    <text evidence="7">The sequence shown here is derived from an EMBL/GenBank/DDBJ whole genome shotgun (WGS) entry which is preliminary data.</text>
</comment>
<evidence type="ECO:0000256" key="3">
    <source>
        <dbReference type="ARBA" id="ARBA00022741"/>
    </source>
</evidence>
<keyword evidence="4 7" id="KW-0418">Kinase</keyword>
<evidence type="ECO:0000256" key="1">
    <source>
        <dbReference type="ARBA" id="ARBA00010688"/>
    </source>
</evidence>
<evidence type="ECO:0000313" key="7">
    <source>
        <dbReference type="EMBL" id="HIV61838.1"/>
    </source>
</evidence>
<dbReference type="SUPFAM" id="SSF53613">
    <property type="entry name" value="Ribokinase-like"/>
    <property type="match status" value="1"/>
</dbReference>
<dbReference type="Pfam" id="PF00294">
    <property type="entry name" value="PfkB"/>
    <property type="match status" value="1"/>
</dbReference>
<evidence type="ECO:0000256" key="4">
    <source>
        <dbReference type="ARBA" id="ARBA00022777"/>
    </source>
</evidence>
<evidence type="ECO:0000259" key="6">
    <source>
        <dbReference type="Pfam" id="PF00294"/>
    </source>
</evidence>
<dbReference type="GO" id="GO:0005524">
    <property type="term" value="F:ATP binding"/>
    <property type="evidence" value="ECO:0007669"/>
    <property type="project" value="UniProtKB-KW"/>
</dbReference>
<dbReference type="EMBL" id="DXIE01000022">
    <property type="protein sequence ID" value="HIV61838.1"/>
    <property type="molecule type" value="Genomic_DNA"/>
</dbReference>
<dbReference type="Proteomes" id="UP000886808">
    <property type="component" value="Unassembled WGS sequence"/>
</dbReference>
<dbReference type="InterPro" id="IPR011611">
    <property type="entry name" value="PfkB_dom"/>
</dbReference>
<proteinExistence type="inferred from homology"/>
<dbReference type="GO" id="GO:0016301">
    <property type="term" value="F:kinase activity"/>
    <property type="evidence" value="ECO:0007669"/>
    <property type="project" value="UniProtKB-KW"/>
</dbReference>
<keyword evidence="2" id="KW-0808">Transferase</keyword>
<evidence type="ECO:0000256" key="2">
    <source>
        <dbReference type="ARBA" id="ARBA00022679"/>
    </source>
</evidence>
<protein>
    <submittedName>
        <fullName evidence="7">Carbohydrate kinase</fullName>
    </submittedName>
</protein>
<reference evidence="7" key="1">
    <citation type="journal article" date="2021" name="PeerJ">
        <title>Extensive microbial diversity within the chicken gut microbiome revealed by metagenomics and culture.</title>
        <authorList>
            <person name="Gilroy R."/>
            <person name="Ravi A."/>
            <person name="Getino M."/>
            <person name="Pursley I."/>
            <person name="Horton D.L."/>
            <person name="Alikhan N.F."/>
            <person name="Baker D."/>
            <person name="Gharbi K."/>
            <person name="Hall N."/>
            <person name="Watson M."/>
            <person name="Adriaenssens E.M."/>
            <person name="Foster-Nyarko E."/>
            <person name="Jarju S."/>
            <person name="Secka A."/>
            <person name="Antonio M."/>
            <person name="Oren A."/>
            <person name="Chaudhuri R.R."/>
            <person name="La Ragione R."/>
            <person name="Hildebrand F."/>
            <person name="Pallen M.J."/>
        </authorList>
    </citation>
    <scope>NUCLEOTIDE SEQUENCE</scope>
    <source>
        <strain evidence="7">CHK193-4272</strain>
    </source>
</reference>
<dbReference type="PANTHER" id="PTHR43085">
    <property type="entry name" value="HEXOKINASE FAMILY MEMBER"/>
    <property type="match status" value="1"/>
</dbReference>
<dbReference type="PANTHER" id="PTHR43085:SF1">
    <property type="entry name" value="PSEUDOURIDINE KINASE-RELATED"/>
    <property type="match status" value="1"/>
</dbReference>
<reference evidence="7" key="2">
    <citation type="submission" date="2021-04" db="EMBL/GenBank/DDBJ databases">
        <authorList>
            <person name="Gilroy R."/>
        </authorList>
    </citation>
    <scope>NUCLEOTIDE SEQUENCE</scope>
    <source>
        <strain evidence="7">CHK193-4272</strain>
    </source>
</reference>
<dbReference type="InterPro" id="IPR050306">
    <property type="entry name" value="PfkB_Carbo_kinase"/>
</dbReference>
<sequence length="319" mass="35349">MYDVIALGELLIDFTQNGISEQGNPIFEANAGGAPCNVLSMLSNLGRKTSFIGVVGDDQFGIMLINTLNNIGIDTSHLYTHKKVNTTLAFVHTLVNGDRDFSFYRNLGADMMLKKSQIDENHIKSTKIFHFGTLSMTHIGVKKATYYALELARKAGCIISFDPNLRPPLWESLVEAKTQIEYGLSMSDIVKISDDEVRFLTGYDDIKAGGRILHEKYPNIKLLNVTLGNCGSIAFYKDLEVFVPAFIQKQTIETTGAGDTFCASILHHVLDLGIENLNNNKLYDMLRFANAAASIITTRKGALCVMPKEDEIKNLLLNE</sequence>
<dbReference type="InterPro" id="IPR029056">
    <property type="entry name" value="Ribokinase-like"/>
</dbReference>
<evidence type="ECO:0000256" key="5">
    <source>
        <dbReference type="ARBA" id="ARBA00022840"/>
    </source>
</evidence>
<accession>A0A9D1PI38</accession>